<evidence type="ECO:0000313" key="1">
    <source>
        <dbReference type="EMBL" id="RXG86543.1"/>
    </source>
</evidence>
<evidence type="ECO:0000313" key="2">
    <source>
        <dbReference type="Proteomes" id="UP000290174"/>
    </source>
</evidence>
<proteinExistence type="predicted"/>
<protein>
    <submittedName>
        <fullName evidence="1">Uncharacterized protein</fullName>
    </submittedName>
</protein>
<accession>A0A4Q0QBD2</accession>
<dbReference type="EMBL" id="RKMK01000047">
    <property type="protein sequence ID" value="RXG86543.1"/>
    <property type="molecule type" value="Genomic_DNA"/>
</dbReference>
<dbReference type="AlphaFoldDB" id="A0A4Q0QBD2"/>
<gene>
    <name evidence="1" type="ORF">EAS61_33150</name>
</gene>
<organism evidence="1 2">
    <name type="scientific">Bradyrhizobium zhanjiangense</name>
    <dbReference type="NCBI Taxonomy" id="1325107"/>
    <lineage>
        <taxon>Bacteria</taxon>
        <taxon>Pseudomonadati</taxon>
        <taxon>Pseudomonadota</taxon>
        <taxon>Alphaproteobacteria</taxon>
        <taxon>Hyphomicrobiales</taxon>
        <taxon>Nitrobacteraceae</taxon>
        <taxon>Bradyrhizobium</taxon>
    </lineage>
</organism>
<sequence>MKRTRQVPEAEVQRLLLELRINNPARIIKKGLQDLCMHYEAGRRIMPDDLPNIRGLLHSHMHSDDVPVRRWSLKAIALIGHADDTYRVVERMKIERDRKARSWGVAGLVRQAQDKGLDIVCKEAGLERDAPMVLASRLYAPSTWISNHSKPIAISLNDDDLTLEWATFLIGYNKAPEHLFHPRYTNEVFLGELNNHSSDEITEYSIWALWERDEFNFNHLKIAPQDFRRRPDNVRKWLYRVMTQSPEVSGLSTDLLHEFRLDKSVTAREGLALGITAETCGPEFNIPIAEWYTNEADPGVRAILLSGMAKRGGDAILAEIVTSEFEAKPPGSLERQRLLAAAEGSPLFGQLKAIQIELERSSLYSQGLLEFGDRPMIVFNHGSMTVNKGNSLSIGGNVQAQNIVAGDMISSANAAVQNMTAQQAADREVLSAILQFVEKATISQEQRQAISSAVVAAAQQPNPENKGRLLSVLKGLVGGAATVATIGGGYAEIIELVAKWVG</sequence>
<comment type="caution">
    <text evidence="1">The sequence shown here is derived from an EMBL/GenBank/DDBJ whole genome shotgun (WGS) entry which is preliminary data.</text>
</comment>
<name>A0A4Q0QBD2_9BRAD</name>
<dbReference type="Proteomes" id="UP000290174">
    <property type="component" value="Unassembled WGS sequence"/>
</dbReference>
<reference evidence="1 2" key="1">
    <citation type="submission" date="2018-11" db="EMBL/GenBank/DDBJ databases">
        <title>Bradyrhizobium sp. nov., isolated from effective nodules of peanut in China.</title>
        <authorList>
            <person name="Li Y."/>
        </authorList>
    </citation>
    <scope>NUCLEOTIDE SEQUENCE [LARGE SCALE GENOMIC DNA]</scope>
    <source>
        <strain evidence="1 2">CCBAU 51770</strain>
    </source>
</reference>